<organism evidence="1 2">
    <name type="scientific">Candidatus Onthomorpha intestinigallinarum</name>
    <dbReference type="NCBI Taxonomy" id="2840880"/>
    <lineage>
        <taxon>Bacteria</taxon>
        <taxon>Pseudomonadati</taxon>
        <taxon>Bacteroidota</taxon>
        <taxon>Bacteroidia</taxon>
        <taxon>Bacteroidales</taxon>
        <taxon>Candidatus Onthomorpha</taxon>
    </lineage>
</organism>
<evidence type="ECO:0000313" key="1">
    <source>
        <dbReference type="EMBL" id="HIW87297.1"/>
    </source>
</evidence>
<dbReference type="AlphaFoldDB" id="A0A9D1UGT6"/>
<gene>
    <name evidence="1" type="ORF">IAC47_03365</name>
</gene>
<protein>
    <submittedName>
        <fullName evidence="1">Uncharacterized protein</fullName>
    </submittedName>
</protein>
<reference evidence="1" key="2">
    <citation type="submission" date="2021-04" db="EMBL/GenBank/DDBJ databases">
        <authorList>
            <person name="Gilroy R."/>
        </authorList>
    </citation>
    <scope>NUCLEOTIDE SEQUENCE</scope>
    <source>
        <strain evidence="1">Gambia16-930</strain>
    </source>
</reference>
<feature type="non-terminal residue" evidence="1">
    <location>
        <position position="118"/>
    </location>
</feature>
<reference evidence="1" key="1">
    <citation type="journal article" date="2021" name="PeerJ">
        <title>Extensive microbial diversity within the chicken gut microbiome revealed by metagenomics and culture.</title>
        <authorList>
            <person name="Gilroy R."/>
            <person name="Ravi A."/>
            <person name="Getino M."/>
            <person name="Pursley I."/>
            <person name="Horton D.L."/>
            <person name="Alikhan N.F."/>
            <person name="Baker D."/>
            <person name="Gharbi K."/>
            <person name="Hall N."/>
            <person name="Watson M."/>
            <person name="Adriaenssens E.M."/>
            <person name="Foster-Nyarko E."/>
            <person name="Jarju S."/>
            <person name="Secka A."/>
            <person name="Antonio M."/>
            <person name="Oren A."/>
            <person name="Chaudhuri R.R."/>
            <person name="La Ragione R."/>
            <person name="Hildebrand F."/>
            <person name="Pallen M.J."/>
        </authorList>
    </citation>
    <scope>NUCLEOTIDE SEQUENCE</scope>
    <source>
        <strain evidence="1">Gambia16-930</strain>
    </source>
</reference>
<dbReference type="Proteomes" id="UP000824267">
    <property type="component" value="Unassembled WGS sequence"/>
</dbReference>
<accession>A0A9D1UGT6</accession>
<comment type="caution">
    <text evidence="1">The sequence shown here is derived from an EMBL/GenBank/DDBJ whole genome shotgun (WGS) entry which is preliminary data.</text>
</comment>
<evidence type="ECO:0000313" key="2">
    <source>
        <dbReference type="Proteomes" id="UP000824267"/>
    </source>
</evidence>
<dbReference type="EMBL" id="DXGG01000113">
    <property type="protein sequence ID" value="HIW87297.1"/>
    <property type="molecule type" value="Genomic_DNA"/>
</dbReference>
<proteinExistence type="predicted"/>
<name>A0A9D1UGT6_9BACT</name>
<sequence>MKNWMLVLGGLLLMNCQGCSVNPDSIWINALNEIEFPVHQDGLLNVYFKYNQIIDSYEVTGRWMPFESHSETGYLIMNFRDTINGNSFQYVNTEKYNSYDTDNITFSKDFEGYRNGDV</sequence>